<gene>
    <name evidence="1" type="ORF">FA13DRAFT_1179539</name>
</gene>
<evidence type="ECO:0000313" key="1">
    <source>
        <dbReference type="EMBL" id="TEB25331.1"/>
    </source>
</evidence>
<proteinExistence type="predicted"/>
<dbReference type="AlphaFoldDB" id="A0A4Y7SUD4"/>
<comment type="caution">
    <text evidence="1">The sequence shown here is derived from an EMBL/GenBank/DDBJ whole genome shotgun (WGS) entry which is preliminary data.</text>
</comment>
<protein>
    <submittedName>
        <fullName evidence="1">Uncharacterized protein</fullName>
    </submittedName>
</protein>
<dbReference type="EMBL" id="QPFP01000058">
    <property type="protein sequence ID" value="TEB25331.1"/>
    <property type="molecule type" value="Genomic_DNA"/>
</dbReference>
<reference evidence="1 2" key="1">
    <citation type="journal article" date="2019" name="Nat. Ecol. Evol.">
        <title>Megaphylogeny resolves global patterns of mushroom evolution.</title>
        <authorList>
            <person name="Varga T."/>
            <person name="Krizsan K."/>
            <person name="Foldi C."/>
            <person name="Dima B."/>
            <person name="Sanchez-Garcia M."/>
            <person name="Sanchez-Ramirez S."/>
            <person name="Szollosi G.J."/>
            <person name="Szarkandi J.G."/>
            <person name="Papp V."/>
            <person name="Albert L."/>
            <person name="Andreopoulos W."/>
            <person name="Angelini C."/>
            <person name="Antonin V."/>
            <person name="Barry K.W."/>
            <person name="Bougher N.L."/>
            <person name="Buchanan P."/>
            <person name="Buyck B."/>
            <person name="Bense V."/>
            <person name="Catcheside P."/>
            <person name="Chovatia M."/>
            <person name="Cooper J."/>
            <person name="Damon W."/>
            <person name="Desjardin D."/>
            <person name="Finy P."/>
            <person name="Geml J."/>
            <person name="Haridas S."/>
            <person name="Hughes K."/>
            <person name="Justo A."/>
            <person name="Karasinski D."/>
            <person name="Kautmanova I."/>
            <person name="Kiss B."/>
            <person name="Kocsube S."/>
            <person name="Kotiranta H."/>
            <person name="LaButti K.M."/>
            <person name="Lechner B.E."/>
            <person name="Liimatainen K."/>
            <person name="Lipzen A."/>
            <person name="Lukacs Z."/>
            <person name="Mihaltcheva S."/>
            <person name="Morgado L.N."/>
            <person name="Niskanen T."/>
            <person name="Noordeloos M.E."/>
            <person name="Ohm R.A."/>
            <person name="Ortiz-Santana B."/>
            <person name="Ovrebo C."/>
            <person name="Racz N."/>
            <person name="Riley R."/>
            <person name="Savchenko A."/>
            <person name="Shiryaev A."/>
            <person name="Soop K."/>
            <person name="Spirin V."/>
            <person name="Szebenyi C."/>
            <person name="Tomsovsky M."/>
            <person name="Tulloss R.E."/>
            <person name="Uehling J."/>
            <person name="Grigoriev I.V."/>
            <person name="Vagvolgyi C."/>
            <person name="Papp T."/>
            <person name="Martin F.M."/>
            <person name="Miettinen O."/>
            <person name="Hibbett D.S."/>
            <person name="Nagy L.G."/>
        </authorList>
    </citation>
    <scope>NUCLEOTIDE SEQUENCE [LARGE SCALE GENOMIC DNA]</scope>
    <source>
        <strain evidence="1 2">FP101781</strain>
    </source>
</reference>
<keyword evidence="2" id="KW-1185">Reference proteome</keyword>
<accession>A0A4Y7SUD4</accession>
<dbReference type="Proteomes" id="UP000298030">
    <property type="component" value="Unassembled WGS sequence"/>
</dbReference>
<sequence>MTVVPYGGGVGHLGVYFGFVGWAKEAWEVDSLGWGCRNRRSRSVTVQCPPRVDPLRWSPWVIGGGVGGGLSSRYCGWTWRRGEGNVKALGGKLMRADSWTEGWVSALEGVHLPWRRSYVPKESKELVARLAIERYGLRSACQYAANRGGGYGGGAKGDGKTRQTYRQSSWSRIHTSRYVALVRWSDRERSGMTLQSTSSSLFNRTVLVSVWGGHGVLDVSRVGEARCRIPGIPFADSAPFRAR</sequence>
<name>A0A4Y7SUD4_COPMI</name>
<organism evidence="1 2">
    <name type="scientific">Coprinellus micaceus</name>
    <name type="common">Glistening ink-cap mushroom</name>
    <name type="synonym">Coprinus micaceus</name>
    <dbReference type="NCBI Taxonomy" id="71717"/>
    <lineage>
        <taxon>Eukaryota</taxon>
        <taxon>Fungi</taxon>
        <taxon>Dikarya</taxon>
        <taxon>Basidiomycota</taxon>
        <taxon>Agaricomycotina</taxon>
        <taxon>Agaricomycetes</taxon>
        <taxon>Agaricomycetidae</taxon>
        <taxon>Agaricales</taxon>
        <taxon>Agaricineae</taxon>
        <taxon>Psathyrellaceae</taxon>
        <taxon>Coprinellus</taxon>
    </lineage>
</organism>
<evidence type="ECO:0000313" key="2">
    <source>
        <dbReference type="Proteomes" id="UP000298030"/>
    </source>
</evidence>